<feature type="transmembrane region" description="Helical" evidence="4">
    <location>
        <begin position="20"/>
        <end position="47"/>
    </location>
</feature>
<feature type="transmembrane region" description="Helical" evidence="4">
    <location>
        <begin position="84"/>
        <end position="103"/>
    </location>
</feature>
<feature type="transmembrane region" description="Helical" evidence="4">
    <location>
        <begin position="376"/>
        <end position="395"/>
    </location>
</feature>
<dbReference type="SUPFAM" id="SSF103473">
    <property type="entry name" value="MFS general substrate transporter"/>
    <property type="match status" value="1"/>
</dbReference>
<keyword evidence="2 4" id="KW-1133">Transmembrane helix</keyword>
<keyword evidence="7" id="KW-1185">Reference proteome</keyword>
<dbReference type="OrthoDB" id="9770492at2"/>
<dbReference type="KEGG" id="meso:BSQ44_13380"/>
<feature type="transmembrane region" description="Helical" evidence="4">
    <location>
        <begin position="221"/>
        <end position="241"/>
    </location>
</feature>
<dbReference type="Gene3D" id="1.20.1250.20">
    <property type="entry name" value="MFS general substrate transporter like domains"/>
    <property type="match status" value="2"/>
</dbReference>
<sequence>MTDTTATTSAPVMTPERTAYAVLLAVSFCHLLNDVMQSLLAAIYPMLKDGYGLAFWQIGLLTMTFQVTASLLQPLIGMTTDKRPMPYSLPFGMGSTLVGLLLLSSAATYPLLLLGAAFIGFGSAIFHPESSRVARLASGGRYGLAQAVFQVGGNFGTAIGPLLAAFIVVPRGQGSVAWFSVIALVGMIVLWRVSGWYARYRAASAKRPAPKPAVTLPRKKVVTALAVLIALVFSKHVYMASISSYYTFFVIEKFGVSVQDAQILLFIFLGAAAVGTVMGGPIGDRFGSKTVIWFSILGVLPFTLILPYANFFWTPILTAIIGLILASAFPQIVVFAQELVPGRVGMIAGIFFGFAFGLGGLGAAVLGVVADAKGIEFVYGVCSFLPMIGLLAVFLPNMRKEREVYAAQSAVGAVR</sequence>
<evidence type="ECO:0000313" key="6">
    <source>
        <dbReference type="EMBL" id="APH72244.1"/>
    </source>
</evidence>
<feature type="transmembrane region" description="Helical" evidence="4">
    <location>
        <begin position="147"/>
        <end position="169"/>
    </location>
</feature>
<keyword evidence="3 4" id="KW-0472">Membrane</keyword>
<feature type="transmembrane region" description="Helical" evidence="4">
    <location>
        <begin position="347"/>
        <end position="370"/>
    </location>
</feature>
<feature type="transmembrane region" description="Helical" evidence="4">
    <location>
        <begin position="175"/>
        <end position="200"/>
    </location>
</feature>
<keyword evidence="1 4" id="KW-0812">Transmembrane</keyword>
<dbReference type="CDD" id="cd17478">
    <property type="entry name" value="MFS_FsR"/>
    <property type="match status" value="1"/>
</dbReference>
<proteinExistence type="predicted"/>
<name>A0A1L3SS64_9HYPH</name>
<feature type="transmembrane region" description="Helical" evidence="4">
    <location>
        <begin position="315"/>
        <end position="335"/>
    </location>
</feature>
<dbReference type="InterPro" id="IPR036259">
    <property type="entry name" value="MFS_trans_sf"/>
</dbReference>
<dbReference type="PROSITE" id="PS50850">
    <property type="entry name" value="MFS"/>
    <property type="match status" value="1"/>
</dbReference>
<protein>
    <submittedName>
        <fullName evidence="6">MFS transporter</fullName>
    </submittedName>
</protein>
<evidence type="ECO:0000313" key="7">
    <source>
        <dbReference type="Proteomes" id="UP000182840"/>
    </source>
</evidence>
<reference evidence="7" key="1">
    <citation type="submission" date="2016-11" db="EMBL/GenBank/DDBJ databases">
        <title>Mesorhizobium oceanicum sp. nov., isolated from deep seawater in South China Sea.</title>
        <authorList>
            <person name="Fu G.-Y."/>
        </authorList>
    </citation>
    <scope>NUCLEOTIDE SEQUENCE [LARGE SCALE GENOMIC DNA]</scope>
    <source>
        <strain evidence="7">B7</strain>
    </source>
</reference>
<dbReference type="Pfam" id="PF07690">
    <property type="entry name" value="MFS_1"/>
    <property type="match status" value="1"/>
</dbReference>
<dbReference type="Proteomes" id="UP000182840">
    <property type="component" value="Chromosome"/>
</dbReference>
<dbReference type="InterPro" id="IPR011701">
    <property type="entry name" value="MFS"/>
</dbReference>
<dbReference type="STRING" id="1670800.BSQ44_13380"/>
<feature type="transmembrane region" description="Helical" evidence="4">
    <location>
        <begin position="109"/>
        <end position="126"/>
    </location>
</feature>
<gene>
    <name evidence="6" type="ORF">BSQ44_13380</name>
</gene>
<feature type="transmembrane region" description="Helical" evidence="4">
    <location>
        <begin position="261"/>
        <end position="279"/>
    </location>
</feature>
<evidence type="ECO:0000256" key="1">
    <source>
        <dbReference type="ARBA" id="ARBA00022692"/>
    </source>
</evidence>
<dbReference type="InterPro" id="IPR020846">
    <property type="entry name" value="MFS_dom"/>
</dbReference>
<accession>A0A1L3SS64</accession>
<feature type="transmembrane region" description="Helical" evidence="4">
    <location>
        <begin position="53"/>
        <end position="72"/>
    </location>
</feature>
<dbReference type="PANTHER" id="PTHR43129">
    <property type="entry name" value="FOSMIDOMYCIN RESISTANCE PROTEIN"/>
    <property type="match status" value="1"/>
</dbReference>
<evidence type="ECO:0000259" key="5">
    <source>
        <dbReference type="PROSITE" id="PS50850"/>
    </source>
</evidence>
<dbReference type="GO" id="GO:0022857">
    <property type="term" value="F:transmembrane transporter activity"/>
    <property type="evidence" value="ECO:0007669"/>
    <property type="project" value="InterPro"/>
</dbReference>
<evidence type="ECO:0000256" key="4">
    <source>
        <dbReference type="SAM" id="Phobius"/>
    </source>
</evidence>
<dbReference type="AlphaFoldDB" id="A0A1L3SS64"/>
<feature type="transmembrane region" description="Helical" evidence="4">
    <location>
        <begin position="291"/>
        <end position="309"/>
    </location>
</feature>
<dbReference type="RefSeq" id="WP_072604946.1">
    <property type="nucleotide sequence ID" value="NZ_CP018171.1"/>
</dbReference>
<evidence type="ECO:0000256" key="3">
    <source>
        <dbReference type="ARBA" id="ARBA00023136"/>
    </source>
</evidence>
<organism evidence="6 7">
    <name type="scientific">Aquibium oceanicum</name>
    <dbReference type="NCBI Taxonomy" id="1670800"/>
    <lineage>
        <taxon>Bacteria</taxon>
        <taxon>Pseudomonadati</taxon>
        <taxon>Pseudomonadota</taxon>
        <taxon>Alphaproteobacteria</taxon>
        <taxon>Hyphomicrobiales</taxon>
        <taxon>Phyllobacteriaceae</taxon>
        <taxon>Aquibium</taxon>
    </lineage>
</organism>
<evidence type="ECO:0000256" key="2">
    <source>
        <dbReference type="ARBA" id="ARBA00022989"/>
    </source>
</evidence>
<dbReference type="PANTHER" id="PTHR43129:SF1">
    <property type="entry name" value="FOSMIDOMYCIN RESISTANCE PROTEIN"/>
    <property type="match status" value="1"/>
</dbReference>
<dbReference type="GO" id="GO:0005886">
    <property type="term" value="C:plasma membrane"/>
    <property type="evidence" value="ECO:0007669"/>
    <property type="project" value="TreeGrafter"/>
</dbReference>
<feature type="domain" description="Major facilitator superfamily (MFS) profile" evidence="5">
    <location>
        <begin position="22"/>
        <end position="401"/>
    </location>
</feature>
<dbReference type="EMBL" id="CP018171">
    <property type="protein sequence ID" value="APH72244.1"/>
    <property type="molecule type" value="Genomic_DNA"/>
</dbReference>